<dbReference type="Proteomes" id="UP000651010">
    <property type="component" value="Unassembled WGS sequence"/>
</dbReference>
<dbReference type="EMBL" id="JACZZA010000017">
    <property type="protein sequence ID" value="MBE1162795.1"/>
    <property type="molecule type" value="Genomic_DNA"/>
</dbReference>
<sequence>MPRTNSDDAAEYSITIEFNDFITRFDLDEILASIDGLIEEELFDFFGPDFFFFRRRRYSFPPYLNRDAPVFSYLGITSVESGSITLGVFVGGAVVGYVGKRFKKGVDESLLAKEIQRSGRLVGNVMGRILERINNWAERYVPEQQELGGNITKIEVQERKPRDKSAE</sequence>
<gene>
    <name evidence="1" type="ORF">IGX34_20615</name>
</gene>
<name>A0ABR9GFH3_9GAMM</name>
<dbReference type="RefSeq" id="WP_192557643.1">
    <property type="nucleotide sequence ID" value="NZ_JACZZA010000017.1"/>
</dbReference>
<reference evidence="1 2" key="1">
    <citation type="submission" date="2020-09" db="EMBL/GenBank/DDBJ databases">
        <title>Dyella sp. 7MK23 isolated from forest soil.</title>
        <authorList>
            <person name="Fu J."/>
        </authorList>
    </citation>
    <scope>NUCLEOTIDE SEQUENCE [LARGE SCALE GENOMIC DNA]</scope>
    <source>
        <strain evidence="1 2">7MK23</strain>
    </source>
</reference>
<proteinExistence type="predicted"/>
<organism evidence="1 2">
    <name type="scientific">Dyella acidiphila</name>
    <dbReference type="NCBI Taxonomy" id="2775866"/>
    <lineage>
        <taxon>Bacteria</taxon>
        <taxon>Pseudomonadati</taxon>
        <taxon>Pseudomonadota</taxon>
        <taxon>Gammaproteobacteria</taxon>
        <taxon>Lysobacterales</taxon>
        <taxon>Rhodanobacteraceae</taxon>
        <taxon>Dyella</taxon>
    </lineage>
</organism>
<protein>
    <submittedName>
        <fullName evidence="1">Uncharacterized protein</fullName>
    </submittedName>
</protein>
<accession>A0ABR9GFH3</accession>
<evidence type="ECO:0000313" key="1">
    <source>
        <dbReference type="EMBL" id="MBE1162795.1"/>
    </source>
</evidence>
<comment type="caution">
    <text evidence="1">The sequence shown here is derived from an EMBL/GenBank/DDBJ whole genome shotgun (WGS) entry which is preliminary data.</text>
</comment>
<evidence type="ECO:0000313" key="2">
    <source>
        <dbReference type="Proteomes" id="UP000651010"/>
    </source>
</evidence>
<keyword evidence="2" id="KW-1185">Reference proteome</keyword>